<organism evidence="2 3">
    <name type="scientific">Telmatospirillum siberiense</name>
    <dbReference type="NCBI Taxonomy" id="382514"/>
    <lineage>
        <taxon>Bacteria</taxon>
        <taxon>Pseudomonadati</taxon>
        <taxon>Pseudomonadota</taxon>
        <taxon>Alphaproteobacteria</taxon>
        <taxon>Rhodospirillales</taxon>
        <taxon>Rhodospirillaceae</taxon>
        <taxon>Telmatospirillum</taxon>
    </lineage>
</organism>
<feature type="chain" id="PRO_5014826910" description="TIGR02301 family protein" evidence="1">
    <location>
        <begin position="20"/>
        <end position="118"/>
    </location>
</feature>
<dbReference type="EMBL" id="PIUM01000011">
    <property type="protein sequence ID" value="PKU24445.1"/>
    <property type="molecule type" value="Genomic_DNA"/>
</dbReference>
<evidence type="ECO:0000313" key="3">
    <source>
        <dbReference type="Proteomes" id="UP000233293"/>
    </source>
</evidence>
<keyword evidence="1" id="KW-0732">Signal</keyword>
<keyword evidence="3" id="KW-1185">Reference proteome</keyword>
<proteinExistence type="predicted"/>
<gene>
    <name evidence="2" type="ORF">CWS72_11395</name>
</gene>
<evidence type="ECO:0000256" key="1">
    <source>
        <dbReference type="SAM" id="SignalP"/>
    </source>
</evidence>
<name>A0A2N3PVM0_9PROT</name>
<evidence type="ECO:0008006" key="4">
    <source>
        <dbReference type="Google" id="ProtNLM"/>
    </source>
</evidence>
<dbReference type="Proteomes" id="UP000233293">
    <property type="component" value="Unassembled WGS sequence"/>
</dbReference>
<comment type="caution">
    <text evidence="2">The sequence shown here is derived from an EMBL/GenBank/DDBJ whole genome shotgun (WGS) entry which is preliminary data.</text>
</comment>
<accession>A0A2N3PVM0</accession>
<evidence type="ECO:0000313" key="2">
    <source>
        <dbReference type="EMBL" id="PKU24445.1"/>
    </source>
</evidence>
<sequence length="118" mass="13324">MVVALAAFRFFAVGATAQAQVNDPLIYYQVLYLSFLERTACGDDVKDWRDNLRTIRDILVVDMGRRDQDLSAIEGRAADLQREMPCDSDTRRDLLAVTTGEPRRALAWFGTLKTVQTP</sequence>
<reference evidence="3" key="1">
    <citation type="submission" date="2017-12" db="EMBL/GenBank/DDBJ databases">
        <title>Draft genome sequence of Telmatospirillum siberiense 26-4b1T, an acidotolerant peatland alphaproteobacterium potentially involved in sulfur cycling.</title>
        <authorList>
            <person name="Hausmann B."/>
            <person name="Pjevac P."/>
            <person name="Schreck K."/>
            <person name="Herbold C.W."/>
            <person name="Daims H."/>
            <person name="Wagner M."/>
            <person name="Pester M."/>
            <person name="Loy A."/>
        </authorList>
    </citation>
    <scope>NUCLEOTIDE SEQUENCE [LARGE SCALE GENOMIC DNA]</scope>
    <source>
        <strain evidence="3">26-4b1</strain>
    </source>
</reference>
<protein>
    <recommendedName>
        <fullName evidence="4">TIGR02301 family protein</fullName>
    </recommendedName>
</protein>
<dbReference type="AlphaFoldDB" id="A0A2N3PVM0"/>
<feature type="signal peptide" evidence="1">
    <location>
        <begin position="1"/>
        <end position="19"/>
    </location>
</feature>